<name>A0ABS7GJF9_9BACT</name>
<dbReference type="Pfam" id="PF13585">
    <property type="entry name" value="CHU_C"/>
    <property type="match status" value="1"/>
</dbReference>
<gene>
    <name evidence="3" type="ORF">K1Y79_24480</name>
</gene>
<feature type="chain" id="PRO_5046622718" evidence="1">
    <location>
        <begin position="25"/>
        <end position="622"/>
    </location>
</feature>
<proteinExistence type="predicted"/>
<dbReference type="EMBL" id="JAICCF010000005">
    <property type="protein sequence ID" value="MBW8687516.1"/>
    <property type="molecule type" value="Genomic_DNA"/>
</dbReference>
<organism evidence="3 4">
    <name type="scientific">Chitinophaga rhizophila</name>
    <dbReference type="NCBI Taxonomy" id="2866212"/>
    <lineage>
        <taxon>Bacteria</taxon>
        <taxon>Pseudomonadati</taxon>
        <taxon>Bacteroidota</taxon>
        <taxon>Chitinophagia</taxon>
        <taxon>Chitinophagales</taxon>
        <taxon>Chitinophagaceae</taxon>
        <taxon>Chitinophaga</taxon>
    </lineage>
</organism>
<dbReference type="InterPro" id="IPR026341">
    <property type="entry name" value="T9SS_type_B"/>
</dbReference>
<feature type="domain" description="GEVED" evidence="2">
    <location>
        <begin position="135"/>
        <end position="213"/>
    </location>
</feature>
<dbReference type="InterPro" id="IPR045474">
    <property type="entry name" value="GEVED"/>
</dbReference>
<keyword evidence="4" id="KW-1185">Reference proteome</keyword>
<dbReference type="Proteomes" id="UP000812961">
    <property type="component" value="Unassembled WGS sequence"/>
</dbReference>
<dbReference type="RefSeq" id="WP_220252848.1">
    <property type="nucleotide sequence ID" value="NZ_JAICCF010000005.1"/>
</dbReference>
<accession>A0ABS7GJF9</accession>
<dbReference type="NCBIfam" id="TIGR04131">
    <property type="entry name" value="Bac_Flav_CTERM"/>
    <property type="match status" value="1"/>
</dbReference>
<evidence type="ECO:0000313" key="4">
    <source>
        <dbReference type="Proteomes" id="UP000812961"/>
    </source>
</evidence>
<feature type="signal peptide" evidence="1">
    <location>
        <begin position="1"/>
        <end position="24"/>
    </location>
</feature>
<keyword evidence="1" id="KW-0732">Signal</keyword>
<evidence type="ECO:0000313" key="3">
    <source>
        <dbReference type="EMBL" id="MBW8687516.1"/>
    </source>
</evidence>
<evidence type="ECO:0000259" key="2">
    <source>
        <dbReference type="Pfam" id="PF20009"/>
    </source>
</evidence>
<reference evidence="3 4" key="1">
    <citation type="submission" date="2021-08" db="EMBL/GenBank/DDBJ databases">
        <title>The genome sequence of Chitinophaga sp. B61.</title>
        <authorList>
            <person name="Zhang X."/>
        </authorList>
    </citation>
    <scope>NUCLEOTIDE SEQUENCE [LARGE SCALE GENOMIC DNA]</scope>
    <source>
        <strain evidence="3 4">B61</strain>
    </source>
</reference>
<dbReference type="Pfam" id="PF20009">
    <property type="entry name" value="GEVED"/>
    <property type="match status" value="1"/>
</dbReference>
<evidence type="ECO:0000256" key="1">
    <source>
        <dbReference type="SAM" id="SignalP"/>
    </source>
</evidence>
<sequence length="622" mass="66764">MINRIPLFLLLPSSLLFLHGQSFAQSADREDSLRTESVHPIDAGDLPASYGYAFHQLVYDASDNSGEMPAAGDTIREARLYLGSIPGDADTLGATDDNHYGHDEDAITSFPDYNGNGTYILTVPLHNITDSLAFLTGWFDYNRNGVFDLTESATTIVQPGDTSALLNWTSLPPGFITGSVSQYAFRFRLTTDRQVTRRPAGAAPDGEVEDYLVSLHAPCAANINTLANMVVCAGRPAQLNASGGVSYQWSPAVGLSADSIANPVATPAVTTTYTVNGVDANGCPGTASLTIHVNPAPVFNKRSDTAICSGNSLQLYAIADIPVTYHWSPDSSLSNSIIDNPVATPGVSTSYTATATTRYGCSSKAVINVQVHPSPEFTVIPDMPVVCLGQTVDVLAKGGDVAEWYTDTDSLITTKALITLAPVRDSVFKVYMAHHRCAVSDTILVPVKVHELPVTGISKSSDIDCAHPEVMLAATGGKYYNWQPAIAISDNLVANPVVSPLKTATYEVTVMDENGCTQVEAVTVNVDVALAFTRYPIPTAFTPNGDGRNDCFGLKYWGQTNTFEFSIFNRTGNMIFSTRYPGDCWDGTFKGMEQPAGMYIYMIKAKTICGDVLRKGTVMLAR</sequence>
<protein>
    <submittedName>
        <fullName evidence="3">Gliding motility-associated C-terminal domain-containing protein</fullName>
    </submittedName>
</protein>
<comment type="caution">
    <text evidence="3">The sequence shown here is derived from an EMBL/GenBank/DDBJ whole genome shotgun (WGS) entry which is preliminary data.</text>
</comment>